<gene>
    <name evidence="1" type="ORF">G2W53_003844</name>
</gene>
<evidence type="ECO:0000313" key="2">
    <source>
        <dbReference type="Proteomes" id="UP000634136"/>
    </source>
</evidence>
<organism evidence="1 2">
    <name type="scientific">Senna tora</name>
    <dbReference type="NCBI Taxonomy" id="362788"/>
    <lineage>
        <taxon>Eukaryota</taxon>
        <taxon>Viridiplantae</taxon>
        <taxon>Streptophyta</taxon>
        <taxon>Embryophyta</taxon>
        <taxon>Tracheophyta</taxon>
        <taxon>Spermatophyta</taxon>
        <taxon>Magnoliopsida</taxon>
        <taxon>eudicotyledons</taxon>
        <taxon>Gunneridae</taxon>
        <taxon>Pentapetalae</taxon>
        <taxon>rosids</taxon>
        <taxon>fabids</taxon>
        <taxon>Fabales</taxon>
        <taxon>Fabaceae</taxon>
        <taxon>Caesalpinioideae</taxon>
        <taxon>Cassia clade</taxon>
        <taxon>Senna</taxon>
    </lineage>
</organism>
<sequence>MKIFKVAQKRCCIAQNHRYSAHSLFGGAAAAVL</sequence>
<proteinExistence type="predicted"/>
<evidence type="ECO:0000313" key="1">
    <source>
        <dbReference type="EMBL" id="KAF7841546.1"/>
    </source>
</evidence>
<dbReference type="AlphaFoldDB" id="A0A835CHD8"/>
<protein>
    <submittedName>
        <fullName evidence="1">Uncharacterized protein</fullName>
    </submittedName>
</protein>
<name>A0A835CHD8_9FABA</name>
<dbReference type="EMBL" id="JAAIUW010000002">
    <property type="protein sequence ID" value="KAF7841546.1"/>
    <property type="molecule type" value="Genomic_DNA"/>
</dbReference>
<keyword evidence="2" id="KW-1185">Reference proteome</keyword>
<comment type="caution">
    <text evidence="1">The sequence shown here is derived from an EMBL/GenBank/DDBJ whole genome shotgun (WGS) entry which is preliminary data.</text>
</comment>
<reference evidence="1" key="1">
    <citation type="submission" date="2020-09" db="EMBL/GenBank/DDBJ databases">
        <title>Genome-Enabled Discovery of Anthraquinone Biosynthesis in Senna tora.</title>
        <authorList>
            <person name="Kang S.-H."/>
            <person name="Pandey R.P."/>
            <person name="Lee C.-M."/>
            <person name="Sim J.-S."/>
            <person name="Jeong J.-T."/>
            <person name="Choi B.-S."/>
            <person name="Jung M."/>
            <person name="Ginzburg D."/>
            <person name="Zhao K."/>
            <person name="Won S.Y."/>
            <person name="Oh T.-J."/>
            <person name="Yu Y."/>
            <person name="Kim N.-H."/>
            <person name="Lee O.R."/>
            <person name="Lee T.-H."/>
            <person name="Bashyal P."/>
            <person name="Kim T.-S."/>
            <person name="Lee W.-H."/>
            <person name="Kawkins C."/>
            <person name="Kim C.-K."/>
            <person name="Kim J.S."/>
            <person name="Ahn B.O."/>
            <person name="Rhee S.Y."/>
            <person name="Sohng J.K."/>
        </authorList>
    </citation>
    <scope>NUCLEOTIDE SEQUENCE</scope>
    <source>
        <tissue evidence="1">Leaf</tissue>
    </source>
</reference>
<dbReference type="Proteomes" id="UP000634136">
    <property type="component" value="Unassembled WGS sequence"/>
</dbReference>
<accession>A0A835CHD8</accession>